<evidence type="ECO:0000313" key="5">
    <source>
        <dbReference type="EMBL" id="ESP89352.1"/>
    </source>
</evidence>
<dbReference type="PANTHER" id="PTHR30136">
    <property type="entry name" value="HELIX-TURN-HELIX TRANSCRIPTIONAL REGULATOR, ICLR FAMILY"/>
    <property type="match status" value="1"/>
</dbReference>
<dbReference type="PANTHER" id="PTHR30136:SF35">
    <property type="entry name" value="HTH-TYPE TRANSCRIPTIONAL REGULATOR RV1719"/>
    <property type="match status" value="1"/>
</dbReference>
<evidence type="ECO:0000256" key="3">
    <source>
        <dbReference type="ARBA" id="ARBA00023163"/>
    </source>
</evidence>
<keyword evidence="2" id="KW-0238">DNA-binding</keyword>
<dbReference type="Gene3D" id="1.10.10.10">
    <property type="entry name" value="Winged helix-like DNA-binding domain superfamily/Winged helix DNA-binding domain"/>
    <property type="match status" value="1"/>
</dbReference>
<dbReference type="eggNOG" id="arCOG02798">
    <property type="taxonomic scope" value="Archaea"/>
</dbReference>
<dbReference type="AlphaFoldDB" id="V4J1R4"/>
<evidence type="ECO:0000259" key="4">
    <source>
        <dbReference type="PROSITE" id="PS51078"/>
    </source>
</evidence>
<gene>
    <name evidence="5" type="ORF">K933_05021</name>
</gene>
<evidence type="ECO:0000256" key="2">
    <source>
        <dbReference type="ARBA" id="ARBA00023125"/>
    </source>
</evidence>
<sequence length="255" mass="28134">MAAETGSAPVGATQTTIRVIEALRELDAAGVSAVADHIDVPTSTAFDHLRTLEQNEFVRREGDEYVLSSQFLEIGGYCRNNDHLYRTAEPELQKMANETGEHANLMIEEFGRGVFYAKAKGRETFRLDTHIGKRVNLQTTSAGKAILAELPDDRVEEIVDDHGLPGITEHTITDRADLFEELDTVREQGFATDTEERLKGVHCVGAALTDDDGDPIGAVSVSGPKNGMQDERFFDDIPELVLRTANVIEVNMKYQ</sequence>
<dbReference type="InterPro" id="IPR036390">
    <property type="entry name" value="WH_DNA-bd_sf"/>
</dbReference>
<dbReference type="EMBL" id="ASGZ01000013">
    <property type="protein sequence ID" value="ESP89352.1"/>
    <property type="molecule type" value="Genomic_DNA"/>
</dbReference>
<proteinExistence type="predicted"/>
<dbReference type="SUPFAM" id="SSF55781">
    <property type="entry name" value="GAF domain-like"/>
    <property type="match status" value="1"/>
</dbReference>
<dbReference type="Proteomes" id="UP000017840">
    <property type="component" value="Unassembled WGS sequence"/>
</dbReference>
<dbReference type="Gene3D" id="3.30.450.40">
    <property type="match status" value="1"/>
</dbReference>
<evidence type="ECO:0000256" key="1">
    <source>
        <dbReference type="ARBA" id="ARBA00023015"/>
    </source>
</evidence>
<evidence type="ECO:0000313" key="6">
    <source>
        <dbReference type="Proteomes" id="UP000017840"/>
    </source>
</evidence>
<organism evidence="5 6">
    <name type="scientific">Candidatus Halobonum tyrrellensis G22</name>
    <dbReference type="NCBI Taxonomy" id="1324957"/>
    <lineage>
        <taxon>Archaea</taxon>
        <taxon>Methanobacteriati</taxon>
        <taxon>Methanobacteriota</taxon>
        <taxon>Stenosarchaea group</taxon>
        <taxon>Halobacteria</taxon>
        <taxon>Halobacteriales</taxon>
        <taxon>Haloferacaceae</taxon>
        <taxon>Candidatus Halobonum</taxon>
    </lineage>
</organism>
<dbReference type="InterPro" id="IPR029016">
    <property type="entry name" value="GAF-like_dom_sf"/>
</dbReference>
<keyword evidence="6" id="KW-1185">Reference proteome</keyword>
<dbReference type="GO" id="GO:0003700">
    <property type="term" value="F:DNA-binding transcription factor activity"/>
    <property type="evidence" value="ECO:0007669"/>
    <property type="project" value="TreeGrafter"/>
</dbReference>
<dbReference type="InterPro" id="IPR036388">
    <property type="entry name" value="WH-like_DNA-bd_sf"/>
</dbReference>
<dbReference type="InterPro" id="IPR050707">
    <property type="entry name" value="HTH_MetabolicPath_Reg"/>
</dbReference>
<protein>
    <submittedName>
        <fullName evidence="5">IclR family transcriptional regulator</fullName>
    </submittedName>
</protein>
<keyword evidence="3" id="KW-0804">Transcription</keyword>
<feature type="domain" description="IclR-ED" evidence="4">
    <location>
        <begin position="70"/>
        <end position="254"/>
    </location>
</feature>
<dbReference type="InterPro" id="IPR014757">
    <property type="entry name" value="Tscrpt_reg_IclR_C"/>
</dbReference>
<dbReference type="SUPFAM" id="SSF46785">
    <property type="entry name" value="Winged helix' DNA-binding domain"/>
    <property type="match status" value="1"/>
</dbReference>
<dbReference type="GO" id="GO:0045892">
    <property type="term" value="P:negative regulation of DNA-templated transcription"/>
    <property type="evidence" value="ECO:0007669"/>
    <property type="project" value="TreeGrafter"/>
</dbReference>
<comment type="caution">
    <text evidence="5">The sequence shown here is derived from an EMBL/GenBank/DDBJ whole genome shotgun (WGS) entry which is preliminary data.</text>
</comment>
<accession>V4J1R4</accession>
<keyword evidence="1" id="KW-0805">Transcription regulation</keyword>
<reference evidence="5 6" key="1">
    <citation type="journal article" date="2013" name="Genome Announc.">
        <title>Draft Genome Sequence of 'Candidatus Halobonum tyrrellensis' Strain G22, Isolated from the Hypersaline Waters of Lake Tyrrell, Australia.</title>
        <authorList>
            <person name="Ugalde J.A."/>
            <person name="Narasingarao P."/>
            <person name="Kuo S."/>
            <person name="Podell S."/>
            <person name="Allen E.E."/>
        </authorList>
    </citation>
    <scope>NUCLEOTIDE SEQUENCE [LARGE SCALE GENOMIC DNA]</scope>
    <source>
        <strain evidence="5 6">G22</strain>
    </source>
</reference>
<dbReference type="Pfam" id="PF09339">
    <property type="entry name" value="HTH_IclR"/>
    <property type="match status" value="1"/>
</dbReference>
<dbReference type="InterPro" id="IPR005471">
    <property type="entry name" value="Tscrpt_reg_IclR_N"/>
</dbReference>
<dbReference type="PROSITE" id="PS51078">
    <property type="entry name" value="ICLR_ED"/>
    <property type="match status" value="1"/>
</dbReference>
<dbReference type="PATRIC" id="fig|1324957.4.peg.1019"/>
<name>V4J1R4_9EURY</name>
<dbReference type="RefSeq" id="WP_023393594.1">
    <property type="nucleotide sequence ID" value="NZ_ASGZ01000013.1"/>
</dbReference>
<dbReference type="Pfam" id="PF01614">
    <property type="entry name" value="IclR_C"/>
    <property type="match status" value="1"/>
</dbReference>
<dbReference type="OrthoDB" id="14763at2157"/>
<dbReference type="GO" id="GO:0003677">
    <property type="term" value="F:DNA binding"/>
    <property type="evidence" value="ECO:0007669"/>
    <property type="project" value="UniProtKB-KW"/>
</dbReference>